<sequence>MPGELTEERVLEVWEHGLRQPPTTRAPLLATLAAATGADVARLSLAALNSLLLDLRSEAFGDTLPCTSDCPGCGESLDVTVSTRELRPPGAEAGGVPAEAGTATLVAQGLDVTYRALTGGDLLAVDPDGPDAHHALLRRCVVSVSPAQDPVPDTVLEEVGQRLADLDPGADTTVALACPRCHHQWAAALDIAEHLWADIDGCARRLLYEVHTLARAYGWSEADVLSVSPVRRQFYLEVAAQ</sequence>
<organism evidence="1 2">
    <name type="scientific">Streptomyces sioyaensis</name>
    <dbReference type="NCBI Taxonomy" id="67364"/>
    <lineage>
        <taxon>Bacteria</taxon>
        <taxon>Bacillati</taxon>
        <taxon>Actinomycetota</taxon>
        <taxon>Actinomycetes</taxon>
        <taxon>Kitasatosporales</taxon>
        <taxon>Streptomycetaceae</taxon>
        <taxon>Streptomyces</taxon>
    </lineage>
</organism>
<evidence type="ECO:0000313" key="2">
    <source>
        <dbReference type="Proteomes" id="UP000289482"/>
    </source>
</evidence>
<proteinExistence type="predicted"/>
<dbReference type="AlphaFoldDB" id="A0A4Q1QJG1"/>
<reference evidence="1 2" key="1">
    <citation type="submission" date="2019-01" db="EMBL/GenBank/DDBJ databases">
        <title>Draft genome sequences of the type strain Streptomyces sioyaensis DSM 40032 and its novel strain, TM32, a thermotolerant antibiotics-producing actinobacterium.</title>
        <authorList>
            <person name="Nakaew N."/>
            <person name="Lumyong S."/>
            <person name="Sloan W.T."/>
            <person name="Sungthong R."/>
        </authorList>
    </citation>
    <scope>NUCLEOTIDE SEQUENCE [LARGE SCALE GENOMIC DNA]</scope>
    <source>
        <strain evidence="1 2">DSM 40032</strain>
    </source>
</reference>
<evidence type="ECO:0000313" key="1">
    <source>
        <dbReference type="EMBL" id="RXS60001.1"/>
    </source>
</evidence>
<keyword evidence="2" id="KW-1185">Reference proteome</keyword>
<dbReference type="RefSeq" id="WP_129250561.1">
    <property type="nucleotide sequence ID" value="NZ_SDIF01000122.1"/>
</dbReference>
<dbReference type="Proteomes" id="UP000289482">
    <property type="component" value="Unassembled WGS sequence"/>
</dbReference>
<evidence type="ECO:0008006" key="3">
    <source>
        <dbReference type="Google" id="ProtNLM"/>
    </source>
</evidence>
<protein>
    <recommendedName>
        <fullName evidence="3">Phage baseplate protein</fullName>
    </recommendedName>
</protein>
<name>A0A4Q1QJG1_9ACTN</name>
<accession>A0A4Q1QJG1</accession>
<dbReference type="EMBL" id="SDIF01000122">
    <property type="protein sequence ID" value="RXS60001.1"/>
    <property type="molecule type" value="Genomic_DNA"/>
</dbReference>
<dbReference type="GeneID" id="95781812"/>
<gene>
    <name evidence="1" type="ORF">EST54_28340</name>
</gene>
<comment type="caution">
    <text evidence="1">The sequence shown here is derived from an EMBL/GenBank/DDBJ whole genome shotgun (WGS) entry which is preliminary data.</text>
</comment>